<evidence type="ECO:0000313" key="5">
    <source>
        <dbReference type="Proteomes" id="UP000004705"/>
    </source>
</evidence>
<feature type="DNA-binding region" description="H-T-H motif" evidence="2">
    <location>
        <begin position="27"/>
        <end position="46"/>
    </location>
</feature>
<dbReference type="SUPFAM" id="SSF46689">
    <property type="entry name" value="Homeodomain-like"/>
    <property type="match status" value="1"/>
</dbReference>
<reference evidence="4 5" key="1">
    <citation type="journal article" date="2012" name="Stand. Genomic Sci.">
        <title>Genome sequence of the soil bacterium Saccharomonospora azurea type strain (NA-128(T)).</title>
        <authorList>
            <person name="Klenk H.P."/>
            <person name="Held B."/>
            <person name="Lucas S."/>
            <person name="Lapidus A."/>
            <person name="Copeland A."/>
            <person name="Hammon N."/>
            <person name="Pitluck S."/>
            <person name="Goodwin L.A."/>
            <person name="Han C."/>
            <person name="Tapia R."/>
            <person name="Brambilla E.M."/>
            <person name="Potter G."/>
            <person name="Land M."/>
            <person name="Ivanova N."/>
            <person name="Rohde M."/>
            <person name="Goker M."/>
            <person name="Detter J.C."/>
            <person name="Kyrpides N.C."/>
            <person name="Woyke T."/>
        </authorList>
    </citation>
    <scope>NUCLEOTIDE SEQUENCE [LARGE SCALE GENOMIC DNA]</scope>
    <source>
        <strain evidence="4 5">NA-128</strain>
    </source>
</reference>
<evidence type="ECO:0000256" key="1">
    <source>
        <dbReference type="ARBA" id="ARBA00023125"/>
    </source>
</evidence>
<accession>H8GDU2</accession>
<dbReference type="EMBL" id="CM001466">
    <property type="protein sequence ID" value="EHY88886.1"/>
    <property type="molecule type" value="Genomic_DNA"/>
</dbReference>
<evidence type="ECO:0000259" key="3">
    <source>
        <dbReference type="PROSITE" id="PS50977"/>
    </source>
</evidence>
<evidence type="ECO:0000313" key="4">
    <source>
        <dbReference type="EMBL" id="EHY88886.1"/>
    </source>
</evidence>
<keyword evidence="1 2" id="KW-0238">DNA-binding</keyword>
<organism evidence="4 5">
    <name type="scientific">Saccharomonospora azurea NA-128</name>
    <dbReference type="NCBI Taxonomy" id="882081"/>
    <lineage>
        <taxon>Bacteria</taxon>
        <taxon>Bacillati</taxon>
        <taxon>Actinomycetota</taxon>
        <taxon>Actinomycetes</taxon>
        <taxon>Pseudonocardiales</taxon>
        <taxon>Pseudonocardiaceae</taxon>
        <taxon>Saccharomonospora</taxon>
    </lineage>
</organism>
<dbReference type="RefSeq" id="WP_005440987.1">
    <property type="nucleotide sequence ID" value="NZ_CM001466.1"/>
</dbReference>
<dbReference type="Pfam" id="PF00440">
    <property type="entry name" value="TetR_N"/>
    <property type="match status" value="1"/>
</dbReference>
<dbReference type="PROSITE" id="PS50977">
    <property type="entry name" value="HTH_TETR_2"/>
    <property type="match status" value="1"/>
</dbReference>
<dbReference type="Pfam" id="PF17940">
    <property type="entry name" value="TetR_C_31"/>
    <property type="match status" value="1"/>
</dbReference>
<dbReference type="Gene3D" id="1.10.357.10">
    <property type="entry name" value="Tetracycline Repressor, domain 2"/>
    <property type="match status" value="1"/>
</dbReference>
<dbReference type="GO" id="GO:0003677">
    <property type="term" value="F:DNA binding"/>
    <property type="evidence" value="ECO:0007669"/>
    <property type="project" value="UniProtKB-UniRule"/>
</dbReference>
<dbReference type="InterPro" id="IPR009057">
    <property type="entry name" value="Homeodomain-like_sf"/>
</dbReference>
<proteinExistence type="predicted"/>
<keyword evidence="5" id="KW-1185">Reference proteome</keyword>
<dbReference type="InterPro" id="IPR041583">
    <property type="entry name" value="TetR_C_31"/>
</dbReference>
<dbReference type="OrthoDB" id="7506349at2"/>
<protein>
    <recommendedName>
        <fullName evidence="3">HTH tetR-type domain-containing protein</fullName>
    </recommendedName>
</protein>
<name>H8GDU2_9PSEU</name>
<sequence>MSDRDRRTVIAEAALDVVAERGTRGLTHRAVDLRAGLSVGSTSFYFRTRKDLLRAAVSRLAVRAREDFDEQTATTQPLDAGEAARGMAVLLDRMLGTRRRDTLARYALVVEVSDDDELRGALARCAFSVPLAVELLTTLGVSNSPAVGADLVAFAEGLVFDRIAGNGTLVAPPPGSAASVDRLARAVETFLRGVMATAA</sequence>
<feature type="domain" description="HTH tetR-type" evidence="3">
    <location>
        <begin position="4"/>
        <end position="64"/>
    </location>
</feature>
<dbReference type="HOGENOM" id="CLU_069356_21_0_11"/>
<dbReference type="Proteomes" id="UP000004705">
    <property type="component" value="Chromosome"/>
</dbReference>
<gene>
    <name evidence="4" type="ORF">SacazDRAFT_01968</name>
</gene>
<evidence type="ECO:0000256" key="2">
    <source>
        <dbReference type="PROSITE-ProRule" id="PRU00335"/>
    </source>
</evidence>
<dbReference type="InterPro" id="IPR001647">
    <property type="entry name" value="HTH_TetR"/>
</dbReference>
<dbReference type="AlphaFoldDB" id="H8GDU2"/>